<comment type="caution">
    <text evidence="12">The sequence shown here is derived from an EMBL/GenBank/DDBJ whole genome shotgun (WGS) entry which is preliminary data.</text>
</comment>
<dbReference type="InterPro" id="IPR050234">
    <property type="entry name" value="Nuclear_hormone_rcpt_NR1"/>
</dbReference>
<evidence type="ECO:0000256" key="9">
    <source>
        <dbReference type="ARBA" id="ARBA00023242"/>
    </source>
</evidence>
<dbReference type="GO" id="GO:0008270">
    <property type="term" value="F:zinc ion binding"/>
    <property type="evidence" value="ECO:0007669"/>
    <property type="project" value="UniProtKB-KW"/>
</dbReference>
<evidence type="ECO:0000256" key="8">
    <source>
        <dbReference type="ARBA" id="ARBA00023170"/>
    </source>
</evidence>
<dbReference type="EMBL" id="PDUG01000002">
    <property type="protein sequence ID" value="PIC49507.1"/>
    <property type="molecule type" value="Genomic_DNA"/>
</dbReference>
<keyword evidence="5" id="KW-0805">Transcription regulation</keyword>
<dbReference type="PROSITE" id="PS51030">
    <property type="entry name" value="NUCLEAR_REC_DBD_2"/>
    <property type="match status" value="1"/>
</dbReference>
<feature type="domain" description="Nuclear receptor" evidence="11">
    <location>
        <begin position="20"/>
        <end position="97"/>
    </location>
</feature>
<dbReference type="SMART" id="SM00399">
    <property type="entry name" value="ZnF_C4"/>
    <property type="match status" value="1"/>
</dbReference>
<dbReference type="SUPFAM" id="SSF57716">
    <property type="entry name" value="Glucocorticoid receptor-like (DNA-binding domain)"/>
    <property type="match status" value="1"/>
</dbReference>
<keyword evidence="4" id="KW-0862">Zinc</keyword>
<evidence type="ECO:0000256" key="5">
    <source>
        <dbReference type="ARBA" id="ARBA00023015"/>
    </source>
</evidence>
<organism evidence="12 13">
    <name type="scientific">Caenorhabditis nigoni</name>
    <dbReference type="NCBI Taxonomy" id="1611254"/>
    <lineage>
        <taxon>Eukaryota</taxon>
        <taxon>Metazoa</taxon>
        <taxon>Ecdysozoa</taxon>
        <taxon>Nematoda</taxon>
        <taxon>Chromadorea</taxon>
        <taxon>Rhabditida</taxon>
        <taxon>Rhabditina</taxon>
        <taxon>Rhabditomorpha</taxon>
        <taxon>Rhabditoidea</taxon>
        <taxon>Rhabditidae</taxon>
        <taxon>Peloderinae</taxon>
        <taxon>Caenorhabditis</taxon>
    </lineage>
</organism>
<comment type="similarity">
    <text evidence="1">Belongs to the nuclear hormone receptor family.</text>
</comment>
<evidence type="ECO:0000256" key="1">
    <source>
        <dbReference type="ARBA" id="ARBA00005993"/>
    </source>
</evidence>
<dbReference type="Proteomes" id="UP000230233">
    <property type="component" value="Chromosome II"/>
</dbReference>
<dbReference type="InterPro" id="IPR013088">
    <property type="entry name" value="Znf_NHR/GATA"/>
</dbReference>
<dbReference type="AlphaFoldDB" id="A0A2G5VCN7"/>
<dbReference type="Pfam" id="PF00105">
    <property type="entry name" value="zf-C4"/>
    <property type="match status" value="1"/>
</dbReference>
<keyword evidence="13" id="KW-1185">Reference proteome</keyword>
<feature type="compositionally biased region" description="Basic residues" evidence="10">
    <location>
        <begin position="96"/>
        <end position="110"/>
    </location>
</feature>
<evidence type="ECO:0000259" key="11">
    <source>
        <dbReference type="PROSITE" id="PS51030"/>
    </source>
</evidence>
<dbReference type="GO" id="GO:0004879">
    <property type="term" value="F:nuclear receptor activity"/>
    <property type="evidence" value="ECO:0007669"/>
    <property type="project" value="TreeGrafter"/>
</dbReference>
<dbReference type="InterPro" id="IPR001628">
    <property type="entry name" value="Znf_hrmn_rcpt"/>
</dbReference>
<dbReference type="GO" id="GO:0000122">
    <property type="term" value="P:negative regulation of transcription by RNA polymerase II"/>
    <property type="evidence" value="ECO:0007669"/>
    <property type="project" value="TreeGrafter"/>
</dbReference>
<dbReference type="STRING" id="1611254.A0A2G5VCN7"/>
<keyword evidence="7" id="KW-0804">Transcription</keyword>
<keyword evidence="3" id="KW-0863">Zinc-finger</keyword>
<keyword evidence="9" id="KW-0539">Nucleus</keyword>
<dbReference type="PANTHER" id="PTHR24082">
    <property type="entry name" value="NUCLEAR HORMONE RECEPTOR"/>
    <property type="match status" value="1"/>
</dbReference>
<dbReference type="GO" id="GO:0030154">
    <property type="term" value="P:cell differentiation"/>
    <property type="evidence" value="ECO:0007669"/>
    <property type="project" value="TreeGrafter"/>
</dbReference>
<dbReference type="PANTHER" id="PTHR24082:SF507">
    <property type="entry name" value="BILE ACID RECEPTOR-RELATED"/>
    <property type="match status" value="1"/>
</dbReference>
<accession>A0A2G5VCN7</accession>
<evidence type="ECO:0000313" key="13">
    <source>
        <dbReference type="Proteomes" id="UP000230233"/>
    </source>
</evidence>
<reference evidence="13" key="1">
    <citation type="submission" date="2017-10" db="EMBL/GenBank/DDBJ databases">
        <title>Rapid genome shrinkage in a self-fertile nematode reveals novel sperm competition proteins.</title>
        <authorList>
            <person name="Yin D."/>
            <person name="Schwarz E.M."/>
            <person name="Thomas C.G."/>
            <person name="Felde R.L."/>
            <person name="Korf I.F."/>
            <person name="Cutter A.D."/>
            <person name="Schartner C.M."/>
            <person name="Ralston E.J."/>
            <person name="Meyer B.J."/>
            <person name="Haag E.S."/>
        </authorList>
    </citation>
    <scope>NUCLEOTIDE SEQUENCE [LARGE SCALE GENOMIC DNA]</scope>
    <source>
        <strain evidence="13">JU1422</strain>
    </source>
</reference>
<evidence type="ECO:0000256" key="2">
    <source>
        <dbReference type="ARBA" id="ARBA00022723"/>
    </source>
</evidence>
<keyword evidence="6" id="KW-0238">DNA-binding</keyword>
<dbReference type="PRINTS" id="PR00047">
    <property type="entry name" value="STROIDFINGER"/>
</dbReference>
<proteinExistence type="inferred from homology"/>
<keyword evidence="8" id="KW-0675">Receptor</keyword>
<name>A0A2G5VCN7_9PELO</name>
<dbReference type="GO" id="GO:0000978">
    <property type="term" value="F:RNA polymerase II cis-regulatory region sequence-specific DNA binding"/>
    <property type="evidence" value="ECO:0007669"/>
    <property type="project" value="TreeGrafter"/>
</dbReference>
<evidence type="ECO:0000256" key="6">
    <source>
        <dbReference type="ARBA" id="ARBA00023125"/>
    </source>
</evidence>
<gene>
    <name evidence="12" type="primary">Cnig_chr_II.g8092</name>
    <name evidence="12" type="ORF">B9Z55_008092</name>
</gene>
<protein>
    <recommendedName>
        <fullName evidence="11">Nuclear receptor domain-containing protein</fullName>
    </recommendedName>
</protein>
<feature type="region of interest" description="Disordered" evidence="10">
    <location>
        <begin position="96"/>
        <end position="132"/>
    </location>
</feature>
<evidence type="ECO:0000256" key="7">
    <source>
        <dbReference type="ARBA" id="ARBA00023163"/>
    </source>
</evidence>
<dbReference type="GO" id="GO:0045944">
    <property type="term" value="P:positive regulation of transcription by RNA polymerase II"/>
    <property type="evidence" value="ECO:0007669"/>
    <property type="project" value="TreeGrafter"/>
</dbReference>
<dbReference type="OrthoDB" id="5771769at2759"/>
<evidence type="ECO:0000256" key="10">
    <source>
        <dbReference type="SAM" id="MobiDB-lite"/>
    </source>
</evidence>
<evidence type="ECO:0000256" key="3">
    <source>
        <dbReference type="ARBA" id="ARBA00022771"/>
    </source>
</evidence>
<sequence>MNSENSETSEPPKVEKNPEEQFCHVCGDSAKVKNYGVLTCEGCKKFFDRITRNKTTNYKCIFKDENCQINPLNRKQCIFCRLVKCYQVGMSEKFRSRPPTKQKISKKRQKMKEQKDSLKNQSNSETTTHQDFVDIGTDRSTDRFTDDFSEINPTFPTDQNFSMEEALKIVDL</sequence>
<dbReference type="Gene3D" id="3.30.50.10">
    <property type="entry name" value="Erythroid Transcription Factor GATA-1, subunit A"/>
    <property type="match status" value="1"/>
</dbReference>
<keyword evidence="2" id="KW-0479">Metal-binding</keyword>
<evidence type="ECO:0000256" key="4">
    <source>
        <dbReference type="ARBA" id="ARBA00022833"/>
    </source>
</evidence>
<evidence type="ECO:0000313" key="12">
    <source>
        <dbReference type="EMBL" id="PIC49507.1"/>
    </source>
</evidence>
<dbReference type="PROSITE" id="PS00031">
    <property type="entry name" value="NUCLEAR_REC_DBD_1"/>
    <property type="match status" value="1"/>
</dbReference>
<feature type="compositionally biased region" description="Polar residues" evidence="10">
    <location>
        <begin position="119"/>
        <end position="130"/>
    </location>
</feature>